<keyword evidence="2" id="KW-0812">Transmembrane</keyword>
<dbReference type="PANTHER" id="PTHR38793:SF3">
    <property type="entry name" value="SMODS AND SLOG-ASSOCIATING 2TM EFFECTOR DOMAIN-CONTAINING PROTEIN"/>
    <property type="match status" value="1"/>
</dbReference>
<dbReference type="EMBL" id="ML996081">
    <property type="protein sequence ID" value="KAF2157142.1"/>
    <property type="molecule type" value="Genomic_DNA"/>
</dbReference>
<evidence type="ECO:0000313" key="5">
    <source>
        <dbReference type="Proteomes" id="UP000799439"/>
    </source>
</evidence>
<feature type="compositionally biased region" description="Pro residues" evidence="1">
    <location>
        <begin position="237"/>
        <end position="263"/>
    </location>
</feature>
<sequence length="390" mass="41037">MAPKPDERTPMLQFPGMANPSPSTIHASNYHLQFCSMVGIPPMSHPSLPPDVIKTLPKPSKDLLYQRAIRRRKTQSRTYMFTASLANSLLLSQVVLGATVTALGASDSSRILITLFGALNTVIAGLVAYLKSRGQPMRARMYSEDLDRLVDEIENSAAMWLGISADIHGYSAIDTEDRVTVRGEVARLTRMWDAAIRRNVANDPDMYASGTPNNGDTEALRSRNGRGTVQLPVVVPTAPPAPTPAPIAAPSPLPTPVPMPSPSAAPEAPQKSAETVQPAAPEPEARPTPETPAAPAKPADPEQHNQGSPPATAPPEEKKQANDAASEATPRDSASSSGTTTLAPPQPEAAVDEDASPASAPLAQVSSSLKRHGSEAKANEGMKRSGSNAG</sequence>
<dbReference type="PANTHER" id="PTHR38793">
    <property type="entry name" value="SLATT_FUNGAL DOMAIN-CONTAINING PROTEIN-RELATED"/>
    <property type="match status" value="1"/>
</dbReference>
<evidence type="ECO:0000256" key="1">
    <source>
        <dbReference type="SAM" id="MobiDB-lite"/>
    </source>
</evidence>
<reference evidence="4" key="1">
    <citation type="journal article" date="2020" name="Stud. Mycol.">
        <title>101 Dothideomycetes genomes: a test case for predicting lifestyles and emergence of pathogens.</title>
        <authorList>
            <person name="Haridas S."/>
            <person name="Albert R."/>
            <person name="Binder M."/>
            <person name="Bloem J."/>
            <person name="Labutti K."/>
            <person name="Salamov A."/>
            <person name="Andreopoulos B."/>
            <person name="Baker S."/>
            <person name="Barry K."/>
            <person name="Bills G."/>
            <person name="Bluhm B."/>
            <person name="Cannon C."/>
            <person name="Castanera R."/>
            <person name="Culley D."/>
            <person name="Daum C."/>
            <person name="Ezra D."/>
            <person name="Gonzalez J."/>
            <person name="Henrissat B."/>
            <person name="Kuo A."/>
            <person name="Liang C."/>
            <person name="Lipzen A."/>
            <person name="Lutzoni F."/>
            <person name="Magnuson J."/>
            <person name="Mondo S."/>
            <person name="Nolan M."/>
            <person name="Ohm R."/>
            <person name="Pangilinan J."/>
            <person name="Park H.-J."/>
            <person name="Ramirez L."/>
            <person name="Alfaro M."/>
            <person name="Sun H."/>
            <person name="Tritt A."/>
            <person name="Yoshinaga Y."/>
            <person name="Zwiers L.-H."/>
            <person name="Turgeon B."/>
            <person name="Goodwin S."/>
            <person name="Spatafora J."/>
            <person name="Crous P."/>
            <person name="Grigoriev I."/>
        </authorList>
    </citation>
    <scope>NUCLEOTIDE SEQUENCE</scope>
    <source>
        <strain evidence="4">CBS 260.36</strain>
    </source>
</reference>
<feature type="compositionally biased region" description="Basic and acidic residues" evidence="1">
    <location>
        <begin position="372"/>
        <end position="383"/>
    </location>
</feature>
<feature type="transmembrane region" description="Helical" evidence="2">
    <location>
        <begin position="111"/>
        <end position="130"/>
    </location>
</feature>
<dbReference type="AlphaFoldDB" id="A0A9P4JBP4"/>
<dbReference type="Proteomes" id="UP000799439">
    <property type="component" value="Unassembled WGS sequence"/>
</dbReference>
<evidence type="ECO:0000259" key="3">
    <source>
        <dbReference type="Pfam" id="PF18142"/>
    </source>
</evidence>
<name>A0A9P4JBP4_9PEZI</name>
<evidence type="ECO:0000313" key="4">
    <source>
        <dbReference type="EMBL" id="KAF2157142.1"/>
    </source>
</evidence>
<proteinExistence type="predicted"/>
<gene>
    <name evidence="4" type="ORF">K461DRAFT_273278</name>
</gene>
<dbReference type="Pfam" id="PF18142">
    <property type="entry name" value="SLATT_fungal"/>
    <property type="match status" value="1"/>
</dbReference>
<organism evidence="4 5">
    <name type="scientific">Myriangium duriaei CBS 260.36</name>
    <dbReference type="NCBI Taxonomy" id="1168546"/>
    <lineage>
        <taxon>Eukaryota</taxon>
        <taxon>Fungi</taxon>
        <taxon>Dikarya</taxon>
        <taxon>Ascomycota</taxon>
        <taxon>Pezizomycotina</taxon>
        <taxon>Dothideomycetes</taxon>
        <taxon>Dothideomycetidae</taxon>
        <taxon>Myriangiales</taxon>
        <taxon>Myriangiaceae</taxon>
        <taxon>Myriangium</taxon>
    </lineage>
</organism>
<dbReference type="OrthoDB" id="4472872at2759"/>
<dbReference type="NCBIfam" id="NF033635">
    <property type="entry name" value="SLATT_fungal"/>
    <property type="match status" value="1"/>
</dbReference>
<dbReference type="InterPro" id="IPR041622">
    <property type="entry name" value="SLATT_fungi"/>
</dbReference>
<keyword evidence="2" id="KW-0472">Membrane</keyword>
<protein>
    <recommendedName>
        <fullName evidence="3">SMODS and SLOG-associating 2TM effector domain-containing protein</fullName>
    </recommendedName>
</protein>
<keyword evidence="5" id="KW-1185">Reference proteome</keyword>
<feature type="domain" description="SMODS and SLOG-associating 2TM effector" evidence="3">
    <location>
        <begin position="67"/>
        <end position="196"/>
    </location>
</feature>
<accession>A0A9P4JBP4</accession>
<comment type="caution">
    <text evidence="4">The sequence shown here is derived from an EMBL/GenBank/DDBJ whole genome shotgun (WGS) entry which is preliminary data.</text>
</comment>
<feature type="compositionally biased region" description="Polar residues" evidence="1">
    <location>
        <begin position="332"/>
        <end position="343"/>
    </location>
</feature>
<feature type="transmembrane region" description="Helical" evidence="2">
    <location>
        <begin position="79"/>
        <end position="105"/>
    </location>
</feature>
<keyword evidence="2" id="KW-1133">Transmembrane helix</keyword>
<feature type="region of interest" description="Disordered" evidence="1">
    <location>
        <begin position="203"/>
        <end position="390"/>
    </location>
</feature>
<evidence type="ECO:0000256" key="2">
    <source>
        <dbReference type="SAM" id="Phobius"/>
    </source>
</evidence>